<evidence type="ECO:0000313" key="2">
    <source>
        <dbReference type="Proteomes" id="UP001056120"/>
    </source>
</evidence>
<evidence type="ECO:0000313" key="1">
    <source>
        <dbReference type="EMBL" id="KAI3810975.1"/>
    </source>
</evidence>
<dbReference type="Proteomes" id="UP001056120">
    <property type="component" value="Linkage Group LG07"/>
</dbReference>
<comment type="caution">
    <text evidence="1">The sequence shown here is derived from an EMBL/GenBank/DDBJ whole genome shotgun (WGS) entry which is preliminary data.</text>
</comment>
<accession>A0ACB9ISJ4</accession>
<gene>
    <name evidence="1" type="ORF">L1987_20688</name>
</gene>
<organism evidence="1 2">
    <name type="scientific">Smallanthus sonchifolius</name>
    <dbReference type="NCBI Taxonomy" id="185202"/>
    <lineage>
        <taxon>Eukaryota</taxon>
        <taxon>Viridiplantae</taxon>
        <taxon>Streptophyta</taxon>
        <taxon>Embryophyta</taxon>
        <taxon>Tracheophyta</taxon>
        <taxon>Spermatophyta</taxon>
        <taxon>Magnoliopsida</taxon>
        <taxon>eudicotyledons</taxon>
        <taxon>Gunneridae</taxon>
        <taxon>Pentapetalae</taxon>
        <taxon>asterids</taxon>
        <taxon>campanulids</taxon>
        <taxon>Asterales</taxon>
        <taxon>Asteraceae</taxon>
        <taxon>Asteroideae</taxon>
        <taxon>Heliantheae alliance</taxon>
        <taxon>Millerieae</taxon>
        <taxon>Smallanthus</taxon>
    </lineage>
</organism>
<sequence length="96" mass="11078">MSFIKKDLECFHPDVLEEMDIQHSYAMLSIRAKRHQEPIQLLPNQDKLTKPNPDNNINKLLLQFKLQPVQLLELLTSTGASSMKSCLPTTKCLWQT</sequence>
<keyword evidence="2" id="KW-1185">Reference proteome</keyword>
<protein>
    <submittedName>
        <fullName evidence="1">Uncharacterized protein</fullName>
    </submittedName>
</protein>
<reference evidence="2" key="1">
    <citation type="journal article" date="2022" name="Mol. Ecol. Resour.">
        <title>The genomes of chicory, endive, great burdock and yacon provide insights into Asteraceae palaeo-polyploidization history and plant inulin production.</title>
        <authorList>
            <person name="Fan W."/>
            <person name="Wang S."/>
            <person name="Wang H."/>
            <person name="Wang A."/>
            <person name="Jiang F."/>
            <person name="Liu H."/>
            <person name="Zhao H."/>
            <person name="Xu D."/>
            <person name="Zhang Y."/>
        </authorList>
    </citation>
    <scope>NUCLEOTIDE SEQUENCE [LARGE SCALE GENOMIC DNA]</scope>
    <source>
        <strain evidence="2">cv. Yunnan</strain>
    </source>
</reference>
<name>A0ACB9ISJ4_9ASTR</name>
<proteinExistence type="predicted"/>
<reference evidence="1 2" key="2">
    <citation type="journal article" date="2022" name="Mol. Ecol. Resour.">
        <title>The genomes of chicory, endive, great burdock and yacon provide insights into Asteraceae paleo-polyploidization history and plant inulin production.</title>
        <authorList>
            <person name="Fan W."/>
            <person name="Wang S."/>
            <person name="Wang H."/>
            <person name="Wang A."/>
            <person name="Jiang F."/>
            <person name="Liu H."/>
            <person name="Zhao H."/>
            <person name="Xu D."/>
            <person name="Zhang Y."/>
        </authorList>
    </citation>
    <scope>NUCLEOTIDE SEQUENCE [LARGE SCALE GENOMIC DNA]</scope>
    <source>
        <strain evidence="2">cv. Yunnan</strain>
        <tissue evidence="1">Leaves</tissue>
    </source>
</reference>
<dbReference type="EMBL" id="CM042024">
    <property type="protein sequence ID" value="KAI3810975.1"/>
    <property type="molecule type" value="Genomic_DNA"/>
</dbReference>